<dbReference type="EMBL" id="LRBV02000011">
    <property type="status" value="NOT_ANNOTATED_CDS"/>
    <property type="molecule type" value="Genomic_DNA"/>
</dbReference>
<sequence>MENFDSSRVSYSSLSKVVEKDNNNAQFHYIDDYTDSPWDLNSKSSPPNHTFYDDDFSVDGEGYDSSDDTCNSVQPYNNNNSMHHPEVNLKNVLNGIFAIVTGRCKLPSFISNQQALLPTSNVSFLGSAKSGDTFLNSSVYIPSAPPLLEPSGSMHCSFHCTYSWQTFIVGFVEEFSAEHVPRGSLLPVKFRERDPQRVCDACYDRLDPLQGVLINSISNAMQVAKHDVIDWTCTRGWSDGSWSAPSAIFSVGLGWGAQIGGELMDFIIVLHDSKAVKTFCSRMHFSLGAGCSAAAGPVGRVLEADLRAGDRGSGMCYTYSCSKGAFVGVTLEGNVVATRMDTNLRFYGDPYLTTSDILLGMVSRPKATEPLYAALKDLFSSLR</sequence>
<dbReference type="Proteomes" id="UP000594261">
    <property type="component" value="Chromosome 11"/>
</dbReference>
<accession>A0A7N2RFC6</accession>
<dbReference type="GO" id="GO:0035091">
    <property type="term" value="F:phosphatidylinositol binding"/>
    <property type="evidence" value="ECO:0007669"/>
    <property type="project" value="TreeGrafter"/>
</dbReference>
<dbReference type="AlphaFoldDB" id="A0A7N2RFC6"/>
<evidence type="ECO:0000313" key="4">
    <source>
        <dbReference type="Proteomes" id="UP000594261"/>
    </source>
</evidence>
<dbReference type="InterPro" id="IPR007461">
    <property type="entry name" value="Ysc84_actin-binding"/>
</dbReference>
<name>A0A7N2RFC6_QUELO</name>
<keyword evidence="4" id="KW-1185">Reference proteome</keyword>
<protein>
    <recommendedName>
        <fullName evidence="1">Ysc84 actin-binding domain-containing protein</fullName>
    </recommendedName>
</protein>
<dbReference type="OMA" id="MRGWINL"/>
<reference evidence="3" key="2">
    <citation type="submission" date="2021-01" db="UniProtKB">
        <authorList>
            <consortium name="EnsemblPlants"/>
        </authorList>
    </citation>
    <scope>IDENTIFICATION</scope>
</reference>
<dbReference type="Gramene" id="QL93p0243_0006:mrna">
    <property type="protein sequence ID" value="QL93p0243_0006:mrna"/>
    <property type="gene ID" value="QL93p0243_0006"/>
</dbReference>
<evidence type="ECO:0000313" key="3">
    <source>
        <dbReference type="EnsemblPlants" id="QL93p0243_0006:mrna"/>
    </source>
</evidence>
<dbReference type="Pfam" id="PF04366">
    <property type="entry name" value="Ysc84"/>
    <property type="match status" value="1"/>
</dbReference>
<dbReference type="InParanoid" id="A0A7N2RFC6"/>
<proteinExistence type="predicted"/>
<dbReference type="PANTHER" id="PTHR15629:SF2">
    <property type="entry name" value="SH3 DOMAIN-CONTAINING YSC84-LIKE PROTEIN 1"/>
    <property type="match status" value="1"/>
</dbReference>
<dbReference type="PANTHER" id="PTHR15629">
    <property type="entry name" value="SH3YL1 PROTEIN"/>
    <property type="match status" value="1"/>
</dbReference>
<feature type="domain" description="Ysc84 actin-binding" evidence="1">
    <location>
        <begin position="252"/>
        <end position="377"/>
    </location>
</feature>
<reference evidence="2 4" key="1">
    <citation type="journal article" date="2016" name="G3 (Bethesda)">
        <title>First Draft Assembly and Annotation of the Genome of a California Endemic Oak Quercus lobata Nee (Fagaceae).</title>
        <authorList>
            <person name="Sork V.L."/>
            <person name="Fitz-Gibbon S.T."/>
            <person name="Puiu D."/>
            <person name="Crepeau M."/>
            <person name="Gugger P.F."/>
            <person name="Sherman R."/>
            <person name="Stevens K."/>
            <person name="Langley C.H."/>
            <person name="Pellegrini M."/>
            <person name="Salzberg S.L."/>
        </authorList>
    </citation>
    <scope>NUCLEOTIDE SEQUENCE [LARGE SCALE GENOMIC DNA]</scope>
    <source>
        <strain evidence="4">cv. SW786</strain>
    </source>
</reference>
<dbReference type="Gramene" id="QL11p003071:mrna">
    <property type="protein sequence ID" value="QL11p003071:mrna"/>
    <property type="gene ID" value="QL11p003071"/>
</dbReference>
<evidence type="ECO:0000313" key="2">
    <source>
        <dbReference type="EnsemblPlants" id="QL11p003071:mrna"/>
    </source>
</evidence>
<evidence type="ECO:0000259" key="1">
    <source>
        <dbReference type="Pfam" id="PF04366"/>
    </source>
</evidence>
<dbReference type="InterPro" id="IPR051702">
    <property type="entry name" value="SH3_domain_YSC84-like"/>
</dbReference>
<organism evidence="3 4">
    <name type="scientific">Quercus lobata</name>
    <name type="common">Valley oak</name>
    <dbReference type="NCBI Taxonomy" id="97700"/>
    <lineage>
        <taxon>Eukaryota</taxon>
        <taxon>Viridiplantae</taxon>
        <taxon>Streptophyta</taxon>
        <taxon>Embryophyta</taxon>
        <taxon>Tracheophyta</taxon>
        <taxon>Spermatophyta</taxon>
        <taxon>Magnoliopsida</taxon>
        <taxon>eudicotyledons</taxon>
        <taxon>Gunneridae</taxon>
        <taxon>Pentapetalae</taxon>
        <taxon>rosids</taxon>
        <taxon>fabids</taxon>
        <taxon>Fagales</taxon>
        <taxon>Fagaceae</taxon>
        <taxon>Quercus</taxon>
    </lineage>
</organism>
<dbReference type="EnsemblPlants" id="QL11p003071:mrna">
    <property type="protein sequence ID" value="QL11p003071:mrna"/>
    <property type="gene ID" value="QL11p003071"/>
</dbReference>
<dbReference type="EnsemblPlants" id="QL93p0243_0006:mrna">
    <property type="protein sequence ID" value="QL93p0243_0006:mrna"/>
    <property type="gene ID" value="QL93p0243_0006"/>
</dbReference>